<dbReference type="SUPFAM" id="SSF46689">
    <property type="entry name" value="Homeodomain-like"/>
    <property type="match status" value="1"/>
</dbReference>
<dbReference type="InterPro" id="IPR036271">
    <property type="entry name" value="Tet_transcr_reg_TetR-rel_C_sf"/>
</dbReference>
<evidence type="ECO:0000313" key="6">
    <source>
        <dbReference type="Proteomes" id="UP001595897"/>
    </source>
</evidence>
<dbReference type="Pfam" id="PF09209">
    <property type="entry name" value="CecR_C"/>
    <property type="match status" value="1"/>
</dbReference>
<evidence type="ECO:0000256" key="2">
    <source>
        <dbReference type="SAM" id="MobiDB-lite"/>
    </source>
</evidence>
<dbReference type="InterPro" id="IPR015292">
    <property type="entry name" value="Tscrpt_reg_YbiH_C"/>
</dbReference>
<name>A0ABV9LSS5_9ALTE</name>
<keyword evidence="6" id="KW-1185">Reference proteome</keyword>
<gene>
    <name evidence="5" type="ORF">ACFO4O_00930</name>
</gene>
<dbReference type="InterPro" id="IPR009057">
    <property type="entry name" value="Homeodomain-like_sf"/>
</dbReference>
<dbReference type="InterPro" id="IPR001647">
    <property type="entry name" value="HTH_TetR"/>
</dbReference>
<dbReference type="Gene3D" id="1.10.10.60">
    <property type="entry name" value="Homeodomain-like"/>
    <property type="match status" value="1"/>
</dbReference>
<dbReference type="SUPFAM" id="SSF48498">
    <property type="entry name" value="Tetracyclin repressor-like, C-terminal domain"/>
    <property type="match status" value="1"/>
</dbReference>
<accession>A0ABV9LSS5</accession>
<protein>
    <submittedName>
        <fullName evidence="5">CerR family C-terminal domain-containing protein</fullName>
    </submittedName>
</protein>
<feature type="compositionally biased region" description="Polar residues" evidence="2">
    <location>
        <begin position="138"/>
        <end position="147"/>
    </location>
</feature>
<feature type="compositionally biased region" description="Low complexity" evidence="2">
    <location>
        <begin position="120"/>
        <end position="137"/>
    </location>
</feature>
<evidence type="ECO:0000256" key="1">
    <source>
        <dbReference type="ARBA" id="ARBA00023125"/>
    </source>
</evidence>
<dbReference type="EMBL" id="JBHSGU010000001">
    <property type="protein sequence ID" value="MFC4698723.1"/>
    <property type="molecule type" value="Genomic_DNA"/>
</dbReference>
<comment type="caution">
    <text evidence="5">The sequence shown here is derived from an EMBL/GenBank/DDBJ whole genome shotgun (WGS) entry which is preliminary data.</text>
</comment>
<feature type="domain" description="HTH tetR-type" evidence="3">
    <location>
        <begin position="20"/>
        <end position="65"/>
    </location>
</feature>
<keyword evidence="1" id="KW-0238">DNA-binding</keyword>
<proteinExistence type="predicted"/>
<sequence>MIASRQIDDDIRNSPTAIALIEAGIDQFGLYGQKATTRNVVEQAKANIAAIPYYFRNKNGLYRACMHYIVDEIWVELGKQLSSSHLLIEALDEALLCDAAVDSNKPAIDSNAADSTANESPVAGLSVSGSSASGSSVNETAQSGQDNNTLKEQSLQAYLNIMDTFCVFFLKDPDTQRWAQFIMREHATPTEAYEIFYERYYRHAQRIKVKLLACILGGSEDDDGIKILSHALFGQVLGFLIARESLLRGLGVKDLSGEAVQLIRDVVKQNVLASVNMHR</sequence>
<feature type="region of interest" description="Disordered" evidence="2">
    <location>
        <begin position="110"/>
        <end position="147"/>
    </location>
</feature>
<evidence type="ECO:0000259" key="4">
    <source>
        <dbReference type="Pfam" id="PF09209"/>
    </source>
</evidence>
<dbReference type="RefSeq" id="WP_382405361.1">
    <property type="nucleotide sequence ID" value="NZ_JBHSGU010000001.1"/>
</dbReference>
<feature type="domain" description="Transcription regulator YbiH C-terminal" evidence="4">
    <location>
        <begin position="158"/>
        <end position="275"/>
    </location>
</feature>
<evidence type="ECO:0000259" key="3">
    <source>
        <dbReference type="Pfam" id="PF00440"/>
    </source>
</evidence>
<dbReference type="Pfam" id="PF00440">
    <property type="entry name" value="TetR_N"/>
    <property type="match status" value="1"/>
</dbReference>
<organism evidence="5 6">
    <name type="scientific">Glaciecola siphonariae</name>
    <dbReference type="NCBI Taxonomy" id="521012"/>
    <lineage>
        <taxon>Bacteria</taxon>
        <taxon>Pseudomonadati</taxon>
        <taxon>Pseudomonadota</taxon>
        <taxon>Gammaproteobacteria</taxon>
        <taxon>Alteromonadales</taxon>
        <taxon>Alteromonadaceae</taxon>
        <taxon>Glaciecola</taxon>
    </lineage>
</organism>
<evidence type="ECO:0000313" key="5">
    <source>
        <dbReference type="EMBL" id="MFC4698723.1"/>
    </source>
</evidence>
<reference evidence="6" key="1">
    <citation type="journal article" date="2019" name="Int. J. Syst. Evol. Microbiol.">
        <title>The Global Catalogue of Microorganisms (GCM) 10K type strain sequencing project: providing services to taxonomists for standard genome sequencing and annotation.</title>
        <authorList>
            <consortium name="The Broad Institute Genomics Platform"/>
            <consortium name="The Broad Institute Genome Sequencing Center for Infectious Disease"/>
            <person name="Wu L."/>
            <person name="Ma J."/>
        </authorList>
    </citation>
    <scope>NUCLEOTIDE SEQUENCE [LARGE SCALE GENOMIC DNA]</scope>
    <source>
        <strain evidence="6">KACC 12507</strain>
    </source>
</reference>
<dbReference type="Gene3D" id="1.10.357.10">
    <property type="entry name" value="Tetracycline Repressor, domain 2"/>
    <property type="match status" value="1"/>
</dbReference>
<dbReference type="Proteomes" id="UP001595897">
    <property type="component" value="Unassembled WGS sequence"/>
</dbReference>